<gene>
    <name evidence="3" type="ORF">B4U37_06090</name>
    <name evidence="4" type="ORF">FZC75_05910</name>
</gene>
<accession>A0A1Y0CK00</accession>
<dbReference type="EMBL" id="VTET01000002">
    <property type="protein sequence ID" value="TYS73848.1"/>
    <property type="molecule type" value="Genomic_DNA"/>
</dbReference>
<dbReference type="Proteomes" id="UP000195573">
    <property type="component" value="Chromosome"/>
</dbReference>
<feature type="domain" description="UspA" evidence="2">
    <location>
        <begin position="11"/>
        <end position="56"/>
    </location>
</feature>
<dbReference type="OrthoDB" id="2426295at2"/>
<dbReference type="EMBL" id="CP020880">
    <property type="protein sequence ID" value="ART75623.1"/>
    <property type="molecule type" value="Genomic_DNA"/>
</dbReference>
<dbReference type="Pfam" id="PF00582">
    <property type="entry name" value="Usp"/>
    <property type="match status" value="2"/>
</dbReference>
<dbReference type="PANTHER" id="PTHR46268:SF6">
    <property type="entry name" value="UNIVERSAL STRESS PROTEIN UP12"/>
    <property type="match status" value="1"/>
</dbReference>
<dbReference type="PRINTS" id="PR01438">
    <property type="entry name" value="UNVRSLSTRESS"/>
</dbReference>
<reference evidence="4 6" key="2">
    <citation type="submission" date="2019-08" db="EMBL/GenBank/DDBJ databases">
        <title>Bacillus genomes from the desert of Cuatro Cienegas, Coahuila.</title>
        <authorList>
            <person name="Olmedo-Alvarez G."/>
        </authorList>
    </citation>
    <scope>NUCLEOTIDE SEQUENCE [LARGE SCALE GENOMIC DNA]</scope>
    <source>
        <strain evidence="4 6">CH98b_3T</strain>
    </source>
</reference>
<dbReference type="Proteomes" id="UP000324517">
    <property type="component" value="Unassembled WGS sequence"/>
</dbReference>
<feature type="domain" description="UspA" evidence="2">
    <location>
        <begin position="90"/>
        <end position="178"/>
    </location>
</feature>
<dbReference type="CDD" id="cd00293">
    <property type="entry name" value="USP-like"/>
    <property type="match status" value="1"/>
</dbReference>
<evidence type="ECO:0000313" key="6">
    <source>
        <dbReference type="Proteomes" id="UP000324517"/>
    </source>
</evidence>
<sequence>MKKEQIKMETFNNILIAYDGSKSSLKAVQMGIEMKKRLHSRITIIHVLEETSVNVPIPATRPDTLPAGGMGNVDGLNIYTSNVKDTVPSKQRVATAENDEITQSLNEVHALLSQERIEAPVEVMQGDPAKTICNFADSQGNDLIIIGSRGLGGLKKLILGSVSDKVTNTANCPVLIAK</sequence>
<proteinExistence type="inferred from homology"/>
<evidence type="ECO:0000259" key="2">
    <source>
        <dbReference type="Pfam" id="PF00582"/>
    </source>
</evidence>
<name>A0A1Y0CK00_9BACI</name>
<comment type="similarity">
    <text evidence="1">Belongs to the universal stress protein A family.</text>
</comment>
<dbReference type="InterPro" id="IPR014729">
    <property type="entry name" value="Rossmann-like_a/b/a_fold"/>
</dbReference>
<dbReference type="KEGG" id="bhk:B4U37_06090"/>
<dbReference type="AlphaFoldDB" id="A0A1Y0CK00"/>
<protein>
    <submittedName>
        <fullName evidence="4">Universal stress protein</fullName>
    </submittedName>
</protein>
<dbReference type="Gene3D" id="3.40.50.620">
    <property type="entry name" value="HUPs"/>
    <property type="match status" value="1"/>
</dbReference>
<evidence type="ECO:0000313" key="3">
    <source>
        <dbReference type="EMBL" id="ART75623.1"/>
    </source>
</evidence>
<reference evidence="3 5" key="1">
    <citation type="submission" date="2017-04" db="EMBL/GenBank/DDBJ databases">
        <title>Complete Genome Sequence of the Bacillus horikoshii 20a strain from Cuatro Cienegas, Coahuila, Mexico.</title>
        <authorList>
            <person name="Zarza E."/>
            <person name="Alcaraz L.D."/>
            <person name="Aguilar-Salinas B."/>
            <person name="Islas A."/>
            <person name="Olmedo-Alvarez G."/>
        </authorList>
    </citation>
    <scope>NUCLEOTIDE SEQUENCE [LARGE SCALE GENOMIC DNA]</scope>
    <source>
        <strain evidence="3 5">20a</strain>
    </source>
</reference>
<keyword evidence="5" id="KW-1185">Reference proteome</keyword>
<dbReference type="InterPro" id="IPR006016">
    <property type="entry name" value="UspA"/>
</dbReference>
<evidence type="ECO:0000256" key="1">
    <source>
        <dbReference type="ARBA" id="ARBA00008791"/>
    </source>
</evidence>
<organism evidence="4 6">
    <name type="scientific">Sutcliffiella horikoshii</name>
    <dbReference type="NCBI Taxonomy" id="79883"/>
    <lineage>
        <taxon>Bacteria</taxon>
        <taxon>Bacillati</taxon>
        <taxon>Bacillota</taxon>
        <taxon>Bacilli</taxon>
        <taxon>Bacillales</taxon>
        <taxon>Bacillaceae</taxon>
        <taxon>Sutcliffiella</taxon>
    </lineage>
</organism>
<evidence type="ECO:0000313" key="5">
    <source>
        <dbReference type="Proteomes" id="UP000195573"/>
    </source>
</evidence>
<dbReference type="InterPro" id="IPR006015">
    <property type="entry name" value="Universal_stress_UspA"/>
</dbReference>
<evidence type="ECO:0000313" key="4">
    <source>
        <dbReference type="EMBL" id="TYS73848.1"/>
    </source>
</evidence>
<dbReference type="PANTHER" id="PTHR46268">
    <property type="entry name" value="STRESS RESPONSE PROTEIN NHAX"/>
    <property type="match status" value="1"/>
</dbReference>
<dbReference type="SUPFAM" id="SSF52402">
    <property type="entry name" value="Adenine nucleotide alpha hydrolases-like"/>
    <property type="match status" value="1"/>
</dbReference>